<sequence>MDYLSVKETAEKWGISERSVRNYANHGRIEGAIRKGKIWQIPLSADKPSRLNKKEIKNRNLLEILREEKNSKIKGGIYHKVQVDLTYNSNHIEGSTLTHEQTRYIFETNTIGFEATGVNVDDIVETANHFSAINYVIEKATKQLSESMIKEIHQILKNGTSDSRKDWFNVGAYKQLPNEVGGKETTSPEDVDKVMKNLIQNYNVKKQHTFEEIVAFHYEFEAIHPFQDGNGRVGRLIMFKELLKNNLTPFIISDDLKMFYYRGLSNWEVEKDYLLDTTKTAQDHIKKSLDYYRIKYED</sequence>
<dbReference type="Gene3D" id="1.10.3290.10">
    <property type="entry name" value="Fido-like domain"/>
    <property type="match status" value="1"/>
</dbReference>
<name>A0ABV9MSS0_9ENTE</name>
<accession>A0ABV9MSS0</accession>
<dbReference type="PANTHER" id="PTHR13504:SF38">
    <property type="entry name" value="FIDO DOMAIN-CONTAINING PROTEIN"/>
    <property type="match status" value="1"/>
</dbReference>
<dbReference type="RefSeq" id="WP_204654275.1">
    <property type="nucleotide sequence ID" value="NZ_JAFBFD010000023.1"/>
</dbReference>
<comment type="caution">
    <text evidence="2">The sequence shown here is derived from an EMBL/GenBank/DDBJ whole genome shotgun (WGS) entry which is preliminary data.</text>
</comment>
<evidence type="ECO:0000259" key="1">
    <source>
        <dbReference type="PROSITE" id="PS51459"/>
    </source>
</evidence>
<dbReference type="InterPro" id="IPR040198">
    <property type="entry name" value="Fido_containing"/>
</dbReference>
<dbReference type="PROSITE" id="PS51459">
    <property type="entry name" value="FIDO"/>
    <property type="match status" value="1"/>
</dbReference>
<organism evidence="2 3">
    <name type="scientific">Enterococcus lemanii</name>
    <dbReference type="NCBI Taxonomy" id="1159752"/>
    <lineage>
        <taxon>Bacteria</taxon>
        <taxon>Bacillati</taxon>
        <taxon>Bacillota</taxon>
        <taxon>Bacilli</taxon>
        <taxon>Lactobacillales</taxon>
        <taxon>Enterococcaceae</taxon>
        <taxon>Enterococcus</taxon>
    </lineage>
</organism>
<keyword evidence="3" id="KW-1185">Reference proteome</keyword>
<evidence type="ECO:0000313" key="2">
    <source>
        <dbReference type="EMBL" id="MFC4718199.1"/>
    </source>
</evidence>
<protein>
    <submittedName>
        <fullName evidence="2">Fic family protein</fullName>
    </submittedName>
</protein>
<dbReference type="SUPFAM" id="SSF140931">
    <property type="entry name" value="Fic-like"/>
    <property type="match status" value="1"/>
</dbReference>
<reference evidence="3" key="1">
    <citation type="journal article" date="2019" name="Int. J. Syst. Evol. Microbiol.">
        <title>The Global Catalogue of Microorganisms (GCM) 10K type strain sequencing project: providing services to taxonomists for standard genome sequencing and annotation.</title>
        <authorList>
            <consortium name="The Broad Institute Genomics Platform"/>
            <consortium name="The Broad Institute Genome Sequencing Center for Infectious Disease"/>
            <person name="Wu L."/>
            <person name="Ma J."/>
        </authorList>
    </citation>
    <scope>NUCLEOTIDE SEQUENCE [LARGE SCALE GENOMIC DNA]</scope>
    <source>
        <strain evidence="3">CGMCC 1.19032</strain>
    </source>
</reference>
<proteinExistence type="predicted"/>
<dbReference type="EMBL" id="JBHSGS010000003">
    <property type="protein sequence ID" value="MFC4718199.1"/>
    <property type="molecule type" value="Genomic_DNA"/>
</dbReference>
<dbReference type="Pfam" id="PF02661">
    <property type="entry name" value="Fic"/>
    <property type="match status" value="1"/>
</dbReference>
<feature type="domain" description="Fido" evidence="1">
    <location>
        <begin position="144"/>
        <end position="283"/>
    </location>
</feature>
<dbReference type="Proteomes" id="UP001595969">
    <property type="component" value="Unassembled WGS sequence"/>
</dbReference>
<dbReference type="PANTHER" id="PTHR13504">
    <property type="entry name" value="FIDO DOMAIN-CONTAINING PROTEIN DDB_G0283145"/>
    <property type="match status" value="1"/>
</dbReference>
<dbReference type="InterPro" id="IPR036597">
    <property type="entry name" value="Fido-like_dom_sf"/>
</dbReference>
<dbReference type="InterPro" id="IPR003812">
    <property type="entry name" value="Fido"/>
</dbReference>
<gene>
    <name evidence="2" type="ORF">ACFO5I_00220</name>
</gene>
<evidence type="ECO:0000313" key="3">
    <source>
        <dbReference type="Proteomes" id="UP001595969"/>
    </source>
</evidence>